<evidence type="ECO:0000313" key="3">
    <source>
        <dbReference type="EMBL" id="QDU71058.1"/>
    </source>
</evidence>
<proteinExistence type="predicted"/>
<gene>
    <name evidence="3" type="ORF">Pan265_09030</name>
</gene>
<dbReference type="KEGG" id="mcad:Pan265_09030"/>
<dbReference type="PROSITE" id="PS51740">
    <property type="entry name" value="SPOVT_ABRB"/>
    <property type="match status" value="1"/>
</dbReference>
<accession>A0A518BVQ5</accession>
<name>A0A518BVQ5_9BACT</name>
<dbReference type="InterPro" id="IPR007159">
    <property type="entry name" value="SpoVT-AbrB_dom"/>
</dbReference>
<dbReference type="AlphaFoldDB" id="A0A518BVQ5"/>
<sequence length="79" mass="8400">MQVSLVKIGNSRGVRLPKRVIEAAGLKDELDLEVRDGAVIVRNAQAARSGWAQAAAACHAAGEDDLRDWDAAADDGDWS</sequence>
<dbReference type="Gene3D" id="2.10.260.10">
    <property type="match status" value="1"/>
</dbReference>
<dbReference type="Pfam" id="PF04014">
    <property type="entry name" value="MazE_antitoxin"/>
    <property type="match status" value="1"/>
</dbReference>
<evidence type="ECO:0000259" key="2">
    <source>
        <dbReference type="PROSITE" id="PS51740"/>
    </source>
</evidence>
<evidence type="ECO:0000313" key="4">
    <source>
        <dbReference type="Proteomes" id="UP000320386"/>
    </source>
</evidence>
<protein>
    <recommendedName>
        <fullName evidence="2">SpoVT-AbrB domain-containing protein</fullName>
    </recommendedName>
</protein>
<dbReference type="EMBL" id="CP036280">
    <property type="protein sequence ID" value="QDU71058.1"/>
    <property type="molecule type" value="Genomic_DNA"/>
</dbReference>
<reference evidence="3 4" key="1">
    <citation type="submission" date="2019-02" db="EMBL/GenBank/DDBJ databases">
        <title>Deep-cultivation of Planctomycetes and their phenomic and genomic characterization uncovers novel biology.</title>
        <authorList>
            <person name="Wiegand S."/>
            <person name="Jogler M."/>
            <person name="Boedeker C."/>
            <person name="Pinto D."/>
            <person name="Vollmers J."/>
            <person name="Rivas-Marin E."/>
            <person name="Kohn T."/>
            <person name="Peeters S.H."/>
            <person name="Heuer A."/>
            <person name="Rast P."/>
            <person name="Oberbeckmann S."/>
            <person name="Bunk B."/>
            <person name="Jeske O."/>
            <person name="Meyerdierks A."/>
            <person name="Storesund J.E."/>
            <person name="Kallscheuer N."/>
            <person name="Luecker S."/>
            <person name="Lage O.M."/>
            <person name="Pohl T."/>
            <person name="Merkel B.J."/>
            <person name="Hornburger P."/>
            <person name="Mueller R.-W."/>
            <person name="Bruemmer F."/>
            <person name="Labrenz M."/>
            <person name="Spormann A.M."/>
            <person name="Op den Camp H."/>
            <person name="Overmann J."/>
            <person name="Amann R."/>
            <person name="Jetten M.S.M."/>
            <person name="Mascher T."/>
            <person name="Medema M.H."/>
            <person name="Devos D.P."/>
            <person name="Kaster A.-K."/>
            <person name="Ovreas L."/>
            <person name="Rohde M."/>
            <person name="Galperin M.Y."/>
            <person name="Jogler C."/>
        </authorList>
    </citation>
    <scope>NUCLEOTIDE SEQUENCE [LARGE SCALE GENOMIC DNA]</scope>
    <source>
        <strain evidence="3 4">Pan265</strain>
    </source>
</reference>
<dbReference type="OrthoDB" id="9795766at2"/>
<dbReference type="GO" id="GO:0003677">
    <property type="term" value="F:DNA binding"/>
    <property type="evidence" value="ECO:0007669"/>
    <property type="project" value="UniProtKB-UniRule"/>
</dbReference>
<dbReference type="RefSeq" id="WP_145445199.1">
    <property type="nucleotide sequence ID" value="NZ_CP036280.1"/>
</dbReference>
<feature type="domain" description="SpoVT-AbrB" evidence="2">
    <location>
        <begin position="3"/>
        <end position="46"/>
    </location>
</feature>
<organism evidence="3 4">
    <name type="scientific">Mucisphaera calidilacus</name>
    <dbReference type="NCBI Taxonomy" id="2527982"/>
    <lineage>
        <taxon>Bacteria</taxon>
        <taxon>Pseudomonadati</taxon>
        <taxon>Planctomycetota</taxon>
        <taxon>Phycisphaerae</taxon>
        <taxon>Phycisphaerales</taxon>
        <taxon>Phycisphaeraceae</taxon>
        <taxon>Mucisphaera</taxon>
    </lineage>
</organism>
<evidence type="ECO:0000256" key="1">
    <source>
        <dbReference type="PROSITE-ProRule" id="PRU01076"/>
    </source>
</evidence>
<dbReference type="InterPro" id="IPR037914">
    <property type="entry name" value="SpoVT-AbrB_sf"/>
</dbReference>
<dbReference type="SUPFAM" id="SSF89447">
    <property type="entry name" value="AbrB/MazE/MraZ-like"/>
    <property type="match status" value="1"/>
</dbReference>
<keyword evidence="4" id="KW-1185">Reference proteome</keyword>
<dbReference type="SMART" id="SM00966">
    <property type="entry name" value="SpoVT_AbrB"/>
    <property type="match status" value="1"/>
</dbReference>
<keyword evidence="1" id="KW-0238">DNA-binding</keyword>
<dbReference type="Proteomes" id="UP000320386">
    <property type="component" value="Chromosome"/>
</dbReference>